<dbReference type="OrthoDB" id="2162691at2759"/>
<evidence type="ECO:0000256" key="5">
    <source>
        <dbReference type="SAM" id="Phobius"/>
    </source>
</evidence>
<dbReference type="PROSITE" id="PS51778">
    <property type="entry name" value="VAST"/>
    <property type="match status" value="1"/>
</dbReference>
<keyword evidence="3" id="KW-0175">Coiled coil</keyword>
<keyword evidence="5" id="KW-1133">Transmembrane helix</keyword>
<comment type="subcellular location">
    <subcellularLocation>
        <location evidence="1">Membrane</location>
    </subcellularLocation>
</comment>
<organism evidence="7 8">
    <name type="scientific">Paramecium pentaurelia</name>
    <dbReference type="NCBI Taxonomy" id="43138"/>
    <lineage>
        <taxon>Eukaryota</taxon>
        <taxon>Sar</taxon>
        <taxon>Alveolata</taxon>
        <taxon>Ciliophora</taxon>
        <taxon>Intramacronucleata</taxon>
        <taxon>Oligohymenophorea</taxon>
        <taxon>Peniculida</taxon>
        <taxon>Parameciidae</taxon>
        <taxon>Paramecium</taxon>
    </lineage>
</organism>
<feature type="domain" description="VASt" evidence="6">
    <location>
        <begin position="863"/>
        <end position="1039"/>
    </location>
</feature>
<dbReference type="InterPro" id="IPR031968">
    <property type="entry name" value="VASt"/>
</dbReference>
<protein>
    <recommendedName>
        <fullName evidence="6">VASt domain-containing protein</fullName>
    </recommendedName>
</protein>
<reference evidence="7" key="1">
    <citation type="submission" date="2021-01" db="EMBL/GenBank/DDBJ databases">
        <authorList>
            <consortium name="Genoscope - CEA"/>
            <person name="William W."/>
        </authorList>
    </citation>
    <scope>NUCLEOTIDE SEQUENCE</scope>
</reference>
<evidence type="ECO:0000256" key="2">
    <source>
        <dbReference type="ARBA" id="ARBA00023136"/>
    </source>
</evidence>
<dbReference type="Proteomes" id="UP000689195">
    <property type="component" value="Unassembled WGS sequence"/>
</dbReference>
<gene>
    <name evidence="7" type="ORF">PPENT_87.1.T0260102</name>
</gene>
<keyword evidence="8" id="KW-1185">Reference proteome</keyword>
<dbReference type="PANTHER" id="PTHR47666:SF1">
    <property type="entry name" value="PROTEIN VASCULAR ASSOCIATED DEATH 1, CHLOROPLASTIC"/>
    <property type="match status" value="1"/>
</dbReference>
<evidence type="ECO:0000313" key="7">
    <source>
        <dbReference type="EMBL" id="CAD8154707.1"/>
    </source>
</evidence>
<dbReference type="GO" id="GO:0016020">
    <property type="term" value="C:membrane"/>
    <property type="evidence" value="ECO:0007669"/>
    <property type="project" value="UniProtKB-SubCell"/>
</dbReference>
<evidence type="ECO:0000256" key="3">
    <source>
        <dbReference type="SAM" id="Coils"/>
    </source>
</evidence>
<accession>A0A8S1TT37</accession>
<comment type="caution">
    <text evidence="7">The sequence shown here is derived from an EMBL/GenBank/DDBJ whole genome shotgun (WGS) entry which is preliminary data.</text>
</comment>
<evidence type="ECO:0000259" key="6">
    <source>
        <dbReference type="PROSITE" id="PS51778"/>
    </source>
</evidence>
<evidence type="ECO:0000313" key="8">
    <source>
        <dbReference type="Proteomes" id="UP000689195"/>
    </source>
</evidence>
<dbReference type="EMBL" id="CAJJDO010000026">
    <property type="protein sequence ID" value="CAD8154707.1"/>
    <property type="molecule type" value="Genomic_DNA"/>
</dbReference>
<dbReference type="Pfam" id="PF02893">
    <property type="entry name" value="GRAM"/>
    <property type="match status" value="1"/>
</dbReference>
<keyword evidence="5" id="KW-0812">Transmembrane</keyword>
<name>A0A8S1TT37_9CILI</name>
<feature type="coiled-coil region" evidence="3">
    <location>
        <begin position="1079"/>
        <end position="1106"/>
    </location>
</feature>
<sequence length="1153" mass="135144">MLNPSEQTATSNLNDKLEDLKKIMKQYSKYTSDSQNEFEQHFKKFGPLNKQYYQQISSSVNDPISLGQNLIEFIQLFEMTSKSTLSQFSEFQQFFSQSIEQYNEKMNIFTKIITDGNFQQSQQLAQHRQNFKKAKDKYDKLCKEIETTLNSSKKNSGDALTGYDLNISQKNDQKLKELVKQVEPAEQQYKETFDSLTIKTKEFNQAIDDSRQQLIQAHQLTYQRFVEITMKLDQHKLSANCWIKGQMDEKQEKILTMPKYEQEMEDRIITSKYEQDNQFRYINIMNKIIEKKQLTDSEYIMFPDILHKHIDVQLSFINDRLKNQKALPNYLIEISNQMDSVSKNLQKSIKTTLQFIQDKSDKDKSNFIKPILQVQELLVKQNEQYSKKFNQQSQFIQLKAQCLDQFIKEQKIQEKSFLNMYQKMLKDFQGLKQQMQENEQKPAIKDNLLQQLKKSIQDNCTAIKYSIDSIRANEFQRSNQIIQTLEQILSHYSSFIDEIITYTKQQEEILCQIQQKIVQVDYGTIINIKLDQIDLKFQRIFEMTDEIKSKIETATLLQQQEESESDDINLEEGSVKVSQKLIEKFRILDGDRCIASYACAFENKILLQGRMYIFSSKVCFHSYFNGKTLFGTTALGIPSIDIQSIRRTKAYMVDAALEFKTQKGILVFASLANRDRTLGSLKQVKGLEQGIIEEKIENDPERNIQQIYVDTQLLAKPQEKQQGIRSPSPKPQANLIETINLKNLEQSNDKLQQIDKSPKNQNIQQQSIVQQQQQIPQITINEPTQQIQEKKSTFESTSQQQQNQTTNQQITTDKQQQQSTIINTESQNKSNPALPKVSQIEVENTNSLYNEIMIQNKQNRFMNQPNILKFKTQLKVTVKEFIDFFLLDNPYENCLSFPHYYQVVICQDKDIEFKKYQPQPQIGQISKRPINFIHPVKEKQMFAPDVVHCFAEDILYYFNQDEILIEKEVKFAKIPYADSFCCRVFWHIHQIDGGCQVNYGFYIHFLKSTVFKGKIESGSKKENTDVWEKCLKQVYEEGQNKIISKRIQSDCRQQPKSELEIPQQIESQVEKEILQREKQQTQEINLEELQQESQMLLENKQQNQQLLIKEVIVDNKQSQSGQQDLNLKLDKLIQLSYAIIGLLIINILFAIGK</sequence>
<keyword evidence="2 5" id="KW-0472">Membrane</keyword>
<dbReference type="PANTHER" id="PTHR47666">
    <property type="entry name" value="PROTEIN VASCULAR ASSOCIATED DEATH 1, CHLOROPLASTIC"/>
    <property type="match status" value="1"/>
</dbReference>
<evidence type="ECO:0000256" key="4">
    <source>
        <dbReference type="SAM" id="MobiDB-lite"/>
    </source>
</evidence>
<feature type="region of interest" description="Disordered" evidence="4">
    <location>
        <begin position="785"/>
        <end position="835"/>
    </location>
</feature>
<evidence type="ECO:0000256" key="1">
    <source>
        <dbReference type="ARBA" id="ARBA00004370"/>
    </source>
</evidence>
<dbReference type="InterPro" id="IPR004182">
    <property type="entry name" value="GRAM"/>
</dbReference>
<feature type="compositionally biased region" description="Low complexity" evidence="4">
    <location>
        <begin position="796"/>
        <end position="822"/>
    </location>
</feature>
<proteinExistence type="predicted"/>
<dbReference type="Pfam" id="PF16016">
    <property type="entry name" value="VASt"/>
    <property type="match status" value="1"/>
</dbReference>
<dbReference type="AlphaFoldDB" id="A0A8S1TT37"/>
<feature type="transmembrane region" description="Helical" evidence="5">
    <location>
        <begin position="1132"/>
        <end position="1151"/>
    </location>
</feature>
<dbReference type="SMART" id="SM00568">
    <property type="entry name" value="GRAM"/>
    <property type="match status" value="1"/>
</dbReference>